<sequence>MKAQAQLEFPLFKGEALTQLPEDLFIPPEALEIYLEDFSGPMDVLLYLIQKKDIDILDLDLSEITGQYIQYIELMDTLKIELAADYLVMAATLAQIKSRMLIPQADEEEEEQDPRSELIRRLQEYQRFKSASESISNLPRVDRDFFIASAALPTFKEQSPAIEISASELAEIYHEASTRPKFSAHHEIMFEELSTQDRIALILSILNKHNVIQFFQTYQKQEGKQGVVVSLLASLDLAKDGHVELIQNEDSNQLYIKSTNRGFH</sequence>
<dbReference type="Gene3D" id="6.10.250.2410">
    <property type="match status" value="1"/>
</dbReference>
<keyword evidence="2" id="KW-0132">Cell division</keyword>
<dbReference type="GO" id="GO:0007059">
    <property type="term" value="P:chromosome segregation"/>
    <property type="evidence" value="ECO:0007669"/>
    <property type="project" value="UniProtKB-UniRule"/>
</dbReference>
<name>A0A0R2PIA3_9GAMM</name>
<organism evidence="3 4">
    <name type="scientific">SAR86 cluster bacterium BACL1 MAG-120920-bin57</name>
    <dbReference type="NCBI Taxonomy" id="1655571"/>
    <lineage>
        <taxon>Bacteria</taxon>
        <taxon>Pseudomonadati</taxon>
        <taxon>Pseudomonadota</taxon>
        <taxon>Gammaproteobacteria</taxon>
        <taxon>SAR86 cluster</taxon>
    </lineage>
</organism>
<evidence type="ECO:0000313" key="3">
    <source>
        <dbReference type="EMBL" id="KRO37646.1"/>
    </source>
</evidence>
<dbReference type="PANTHER" id="PTHR33969:SF2">
    <property type="entry name" value="SEGREGATION AND CONDENSATION PROTEIN A"/>
    <property type="match status" value="1"/>
</dbReference>
<dbReference type="GO" id="GO:0005737">
    <property type="term" value="C:cytoplasm"/>
    <property type="evidence" value="ECO:0007669"/>
    <property type="project" value="UniProtKB-SubCell"/>
</dbReference>
<comment type="subcellular location">
    <subcellularLocation>
        <location evidence="2">Cytoplasm</location>
    </subcellularLocation>
    <text evidence="2">Associated with two foci at the outer edges of the nucleoid region in young cells, and at four foci within both cell halves in older cells.</text>
</comment>
<dbReference type="GO" id="GO:0006260">
    <property type="term" value="P:DNA replication"/>
    <property type="evidence" value="ECO:0007669"/>
    <property type="project" value="UniProtKB-UniRule"/>
</dbReference>
<dbReference type="HAMAP" id="MF_01805">
    <property type="entry name" value="ScpA"/>
    <property type="match status" value="1"/>
</dbReference>
<dbReference type="Proteomes" id="UP000050874">
    <property type="component" value="Unassembled WGS sequence"/>
</dbReference>
<reference evidence="4" key="1">
    <citation type="submission" date="2015-10" db="EMBL/GenBank/DDBJ databases">
        <title>Metagenome-Assembled Genomes uncover a global brackish microbiome.</title>
        <authorList>
            <person name="Hugerth L.W."/>
            <person name="Larsson J."/>
            <person name="Alneberg J."/>
            <person name="Lindh M.V."/>
            <person name="Legrand C."/>
            <person name="Pinhassi J."/>
            <person name="Andersson A."/>
        </authorList>
    </citation>
    <scope>NUCLEOTIDE SEQUENCE [LARGE SCALE GENOMIC DNA]</scope>
</reference>
<comment type="caution">
    <text evidence="3">The sequence shown here is derived from an EMBL/GenBank/DDBJ whole genome shotgun (WGS) entry which is preliminary data.</text>
</comment>
<keyword evidence="2" id="KW-0963">Cytoplasm</keyword>
<dbReference type="PANTHER" id="PTHR33969">
    <property type="entry name" value="SEGREGATION AND CONDENSATION PROTEIN A"/>
    <property type="match status" value="1"/>
</dbReference>
<evidence type="ECO:0000256" key="1">
    <source>
        <dbReference type="ARBA" id="ARBA00044777"/>
    </source>
</evidence>
<comment type="function">
    <text evidence="2">Participates in chromosomal partition during cell division. May act via the formation of a condensin-like complex containing Smc and ScpB that pull DNA away from mid-cell into both cell halves.</text>
</comment>
<protein>
    <recommendedName>
        <fullName evidence="1 2">Segregation and condensation protein A</fullName>
    </recommendedName>
</protein>
<dbReference type="GO" id="GO:0051301">
    <property type="term" value="P:cell division"/>
    <property type="evidence" value="ECO:0007669"/>
    <property type="project" value="UniProtKB-KW"/>
</dbReference>
<keyword evidence="2" id="KW-0159">Chromosome partition</keyword>
<evidence type="ECO:0000256" key="2">
    <source>
        <dbReference type="HAMAP-Rule" id="MF_01805"/>
    </source>
</evidence>
<evidence type="ECO:0000313" key="4">
    <source>
        <dbReference type="Proteomes" id="UP000050874"/>
    </source>
</evidence>
<keyword evidence="2" id="KW-0131">Cell cycle</keyword>
<accession>A0A0R2PIA3</accession>
<comment type="subunit">
    <text evidence="2">Component of a cohesin-like complex composed of ScpA, ScpB and the Smc homodimer, in which ScpA and ScpB bind to the head domain of Smc. The presence of the three proteins is required for the association of the complex with DNA.</text>
</comment>
<comment type="similarity">
    <text evidence="2">Belongs to the ScpA family.</text>
</comment>
<gene>
    <name evidence="2" type="primary">scpA</name>
    <name evidence="3" type="ORF">ABR63_06400</name>
</gene>
<dbReference type="InterPro" id="IPR003768">
    <property type="entry name" value="ScpA"/>
</dbReference>
<dbReference type="EMBL" id="LIAV01000396">
    <property type="protein sequence ID" value="KRO37646.1"/>
    <property type="molecule type" value="Genomic_DNA"/>
</dbReference>
<dbReference type="AlphaFoldDB" id="A0A0R2PIA3"/>
<proteinExistence type="inferred from homology"/>
<dbReference type="Pfam" id="PF02616">
    <property type="entry name" value="SMC_ScpA"/>
    <property type="match status" value="1"/>
</dbReference>